<keyword evidence="3" id="KW-0813">Transport</keyword>
<evidence type="ECO:0000256" key="1">
    <source>
        <dbReference type="ARBA" id="ARBA00004193"/>
    </source>
</evidence>
<dbReference type="EMBL" id="JACRTE010000012">
    <property type="protein sequence ID" value="MBC8597030.1"/>
    <property type="molecule type" value="Genomic_DNA"/>
</dbReference>
<feature type="domain" description="Solute-binding protein family 5" evidence="5">
    <location>
        <begin position="70"/>
        <end position="410"/>
    </location>
</feature>
<reference evidence="6" key="1">
    <citation type="submission" date="2020-08" db="EMBL/GenBank/DDBJ databases">
        <title>Genome public.</title>
        <authorList>
            <person name="Liu C."/>
            <person name="Sun Q."/>
        </authorList>
    </citation>
    <scope>NUCLEOTIDE SEQUENCE</scope>
    <source>
        <strain evidence="6">NSJ-50</strain>
    </source>
</reference>
<evidence type="ECO:0000256" key="2">
    <source>
        <dbReference type="ARBA" id="ARBA00005695"/>
    </source>
</evidence>
<evidence type="ECO:0000313" key="7">
    <source>
        <dbReference type="Proteomes" id="UP000647416"/>
    </source>
</evidence>
<dbReference type="Proteomes" id="UP000647416">
    <property type="component" value="Unassembled WGS sequence"/>
</dbReference>
<dbReference type="InterPro" id="IPR030678">
    <property type="entry name" value="Peptide/Ni-bd"/>
</dbReference>
<evidence type="ECO:0000313" key="6">
    <source>
        <dbReference type="EMBL" id="MBC8597030.1"/>
    </source>
</evidence>
<dbReference type="Gene3D" id="3.90.76.10">
    <property type="entry name" value="Dipeptide-binding Protein, Domain 1"/>
    <property type="match status" value="1"/>
</dbReference>
<evidence type="ECO:0000256" key="3">
    <source>
        <dbReference type="ARBA" id="ARBA00022448"/>
    </source>
</evidence>
<dbReference type="PIRSF" id="PIRSF002741">
    <property type="entry name" value="MppA"/>
    <property type="match status" value="1"/>
</dbReference>
<proteinExistence type="inferred from homology"/>
<sequence length="506" mass="57739">MIFLVSSCKKEVTKIPVADGEKPLYGQNINLFSYYPDTLNPFLTEIRENYDIMSLVYEPLFAVRERGEEEPCLASAYKFENGGLTVRVMLKDNVKFHSGAVFGADDVIFTLKYIAEYAPNFLYIFDNIKGYSKDGNDVVFNLKSLQFNFVSCLDFPIISKSTDIKSFNENAHYQPNGCGAFEFDANAFKQKEMRLVKNAEYYNPDFPYADSITVKLLKNSPVAVSAFNGNEVSAITSDEFVWGDVSFTNDFTVSEYGGDWFYFLAFNYENALLCDVNVRRMMLSMIDRDDMVQKVFQTHAYATNSILNPMYNYGMVYTDEFDLDNTAGYAKDAGLTDKDKNGIYEKTVDDEVFSLSFSVLADADDDKIMKIADILAQSAKKAKISLNIKRLSNEDYQTAFTEKDYDILLTKEKIRCCDNLASKLDFNGKYEVPYEIYTELANILNGADTENANEKMREFNNLYISLAPCIALCYDSYATLCHGSVKNFTVWRNSRYRGILQSFIKY</sequence>
<dbReference type="InterPro" id="IPR023765">
    <property type="entry name" value="SBP_5_CS"/>
</dbReference>
<dbReference type="CDD" id="cd00995">
    <property type="entry name" value="PBP2_NikA_DppA_OppA_like"/>
    <property type="match status" value="1"/>
</dbReference>
<dbReference type="PANTHER" id="PTHR30290">
    <property type="entry name" value="PERIPLASMIC BINDING COMPONENT OF ABC TRANSPORTER"/>
    <property type="match status" value="1"/>
</dbReference>
<evidence type="ECO:0000256" key="4">
    <source>
        <dbReference type="ARBA" id="ARBA00022729"/>
    </source>
</evidence>
<accession>A0A926ITX4</accession>
<name>A0A926ITX4_9FIRM</name>
<comment type="caution">
    <text evidence="6">The sequence shown here is derived from an EMBL/GenBank/DDBJ whole genome shotgun (WGS) entry which is preliminary data.</text>
</comment>
<dbReference type="GO" id="GO:0015833">
    <property type="term" value="P:peptide transport"/>
    <property type="evidence" value="ECO:0007669"/>
    <property type="project" value="TreeGrafter"/>
</dbReference>
<dbReference type="SUPFAM" id="SSF53850">
    <property type="entry name" value="Periplasmic binding protein-like II"/>
    <property type="match status" value="1"/>
</dbReference>
<keyword evidence="4" id="KW-0732">Signal</keyword>
<dbReference type="Gene3D" id="3.10.105.10">
    <property type="entry name" value="Dipeptide-binding Protein, Domain 3"/>
    <property type="match status" value="1"/>
</dbReference>
<dbReference type="AlphaFoldDB" id="A0A926ITX4"/>
<protein>
    <submittedName>
        <fullName evidence="6">ABC transporter substrate-binding protein</fullName>
    </submittedName>
</protein>
<dbReference type="Pfam" id="PF00496">
    <property type="entry name" value="SBP_bac_5"/>
    <property type="match status" value="1"/>
</dbReference>
<keyword evidence="7" id="KW-1185">Reference proteome</keyword>
<dbReference type="GO" id="GO:0043190">
    <property type="term" value="C:ATP-binding cassette (ABC) transporter complex"/>
    <property type="evidence" value="ECO:0007669"/>
    <property type="project" value="InterPro"/>
</dbReference>
<dbReference type="PROSITE" id="PS01040">
    <property type="entry name" value="SBP_BACTERIAL_5"/>
    <property type="match status" value="1"/>
</dbReference>
<dbReference type="InterPro" id="IPR039424">
    <property type="entry name" value="SBP_5"/>
</dbReference>
<organism evidence="6 7">
    <name type="scientific">Qingrenia yutianensis</name>
    <dbReference type="NCBI Taxonomy" id="2763676"/>
    <lineage>
        <taxon>Bacteria</taxon>
        <taxon>Bacillati</taxon>
        <taxon>Bacillota</taxon>
        <taxon>Clostridia</taxon>
        <taxon>Eubacteriales</taxon>
        <taxon>Oscillospiraceae</taxon>
        <taxon>Qingrenia</taxon>
    </lineage>
</organism>
<evidence type="ECO:0000259" key="5">
    <source>
        <dbReference type="Pfam" id="PF00496"/>
    </source>
</evidence>
<dbReference type="PANTHER" id="PTHR30290:SF9">
    <property type="entry name" value="OLIGOPEPTIDE-BINDING PROTEIN APPA"/>
    <property type="match status" value="1"/>
</dbReference>
<comment type="subcellular location">
    <subcellularLocation>
        <location evidence="1">Cell membrane</location>
        <topology evidence="1">Lipid-anchor</topology>
    </subcellularLocation>
</comment>
<dbReference type="GO" id="GO:1904680">
    <property type="term" value="F:peptide transmembrane transporter activity"/>
    <property type="evidence" value="ECO:0007669"/>
    <property type="project" value="TreeGrafter"/>
</dbReference>
<gene>
    <name evidence="6" type="ORF">H8706_09140</name>
</gene>
<comment type="similarity">
    <text evidence="2">Belongs to the bacterial solute-binding protein 5 family.</text>
</comment>
<dbReference type="GO" id="GO:0042597">
    <property type="term" value="C:periplasmic space"/>
    <property type="evidence" value="ECO:0007669"/>
    <property type="project" value="UniProtKB-ARBA"/>
</dbReference>
<dbReference type="Gene3D" id="3.40.190.10">
    <property type="entry name" value="Periplasmic binding protein-like II"/>
    <property type="match status" value="1"/>
</dbReference>
<dbReference type="InterPro" id="IPR000914">
    <property type="entry name" value="SBP_5_dom"/>
</dbReference>